<feature type="transmembrane region" description="Helical" evidence="6">
    <location>
        <begin position="584"/>
        <end position="606"/>
    </location>
</feature>
<accession>A0A9W5NMG3</accession>
<keyword evidence="3 6" id="KW-0812">Transmembrane</keyword>
<evidence type="ECO:0000256" key="4">
    <source>
        <dbReference type="ARBA" id="ARBA00022989"/>
    </source>
</evidence>
<dbReference type="InterPro" id="IPR027022">
    <property type="entry name" value="ABC_permease_BceB-typ"/>
</dbReference>
<keyword evidence="2 6" id="KW-1003">Cell membrane</keyword>
<protein>
    <recommendedName>
        <fullName evidence="7">ABC3 transporter permease C-terminal domain-containing protein</fullName>
    </recommendedName>
</protein>
<dbReference type="Pfam" id="PF02687">
    <property type="entry name" value="FtsX"/>
    <property type="match status" value="1"/>
</dbReference>
<dbReference type="InterPro" id="IPR003838">
    <property type="entry name" value="ABC3_permease_C"/>
</dbReference>
<dbReference type="Proteomes" id="UP000006607">
    <property type="component" value="Unassembled WGS sequence"/>
</dbReference>
<feature type="transmembrane region" description="Helical" evidence="6">
    <location>
        <begin position="61"/>
        <end position="85"/>
    </location>
</feature>
<feature type="transmembrane region" description="Helical" evidence="6">
    <location>
        <begin position="237"/>
        <end position="264"/>
    </location>
</feature>
<dbReference type="PANTHER" id="PTHR46795:SF2">
    <property type="entry name" value="ABC TRANSPORTER, PERMEASE PROTEIN"/>
    <property type="match status" value="1"/>
</dbReference>
<dbReference type="GO" id="GO:0055085">
    <property type="term" value="P:transmembrane transport"/>
    <property type="evidence" value="ECO:0007669"/>
    <property type="project" value="UniProtKB-UniRule"/>
</dbReference>
<evidence type="ECO:0000256" key="5">
    <source>
        <dbReference type="ARBA" id="ARBA00023136"/>
    </source>
</evidence>
<gene>
    <name evidence="8" type="ORF">IIA_05791</name>
</gene>
<keyword evidence="6" id="KW-0813">Transport</keyword>
<comment type="similarity">
    <text evidence="6">Belongs to the ABC-4 integral membrane protein family.</text>
</comment>
<evidence type="ECO:0000313" key="9">
    <source>
        <dbReference type="Proteomes" id="UP000006607"/>
    </source>
</evidence>
<dbReference type="PIRSF" id="PIRSF018968">
    <property type="entry name" value="ABC_permease_BceB"/>
    <property type="match status" value="1"/>
</dbReference>
<feature type="transmembrane region" description="Helical" evidence="6">
    <location>
        <begin position="154"/>
        <end position="177"/>
    </location>
</feature>
<dbReference type="RefSeq" id="WP_000674104.1">
    <property type="nucleotide sequence ID" value="NZ_JH792027.1"/>
</dbReference>
<dbReference type="PANTHER" id="PTHR46795">
    <property type="entry name" value="ABC TRANSPORTER PERMEASE-RELATED-RELATED"/>
    <property type="match status" value="1"/>
</dbReference>
<feature type="transmembrane region" description="Helical" evidence="6">
    <location>
        <begin position="293"/>
        <end position="314"/>
    </location>
</feature>
<evidence type="ECO:0000256" key="6">
    <source>
        <dbReference type="PIRNR" id="PIRNR018968"/>
    </source>
</evidence>
<sequence>MKFWQFALKNVLRNSRAYFAYFLSSSFSIAVFFSFSVYVFHPQLQKIQELQEHEALLNMSQGAQVTIVLFSFLFLFYSVSTFLKVRKKQFVVLTILGISNKQLRRLVFIENMFIGVLSIFMGTQAGSVFFYLFLLITSKLTGAQNLYLYLPIKAVILTIIIFSILFLIVSMLTPILIRTRKTKRLIEEKHLNKQERKPSFLLPFLGLVCLGVGYYIAGDTDWYMKKNGFANMYRDYIIISIIPLVSIGTYLLFSQVIFVCISLLKKNRKFYMKQINMLWISDLANRTRENINMLFIVTMLSALTFTIITALFAINNDTKSDIMKYYPIPFTYISYENNTLEQKHITTIEKELRNHQFKYKKYKSIVLKDRAFEREIMIMKESDYNSLSKLLDRQEIQLDDNEVVVASPFTSNALTNPFVKQNFIIFDSNKKTFPIKSFLPKVIEPYQEVMIIRDIVFDKMIPHLKTAIIYNYFVDNWESSLIPTKSMLKVINQDSERFVQSKEENQNPPFNIYTASDALHVSKQDNISSFFIGTFLGVIFFIGAASVLYFQMYTDLTREEMKYITITKIGLTESEMFRSATIQLAALFFIPYIVATIHTIFAIKFLQSQFDVILLKELGFVLCLFWIIELVFFLLLRSFYINKLSQHFNL</sequence>
<dbReference type="EMBL" id="AHER01000062">
    <property type="protein sequence ID" value="EJR11956.1"/>
    <property type="molecule type" value="Genomic_DNA"/>
</dbReference>
<feature type="transmembrane region" description="Helical" evidence="6">
    <location>
        <begin position="530"/>
        <end position="552"/>
    </location>
</feature>
<evidence type="ECO:0000313" key="8">
    <source>
        <dbReference type="EMBL" id="EJR11956.1"/>
    </source>
</evidence>
<evidence type="ECO:0000256" key="3">
    <source>
        <dbReference type="ARBA" id="ARBA00022692"/>
    </source>
</evidence>
<keyword evidence="4 6" id="KW-1133">Transmembrane helix</keyword>
<dbReference type="AlphaFoldDB" id="A0A9W5NMG3"/>
<comment type="subcellular location">
    <subcellularLocation>
        <location evidence="1 6">Cell membrane</location>
        <topology evidence="1 6">Multi-pass membrane protein</topology>
    </subcellularLocation>
</comment>
<evidence type="ECO:0000259" key="7">
    <source>
        <dbReference type="Pfam" id="PF02687"/>
    </source>
</evidence>
<feature type="transmembrane region" description="Helical" evidence="6">
    <location>
        <begin position="198"/>
        <end position="217"/>
    </location>
</feature>
<feature type="transmembrane region" description="Helical" evidence="6">
    <location>
        <begin position="618"/>
        <end position="636"/>
    </location>
</feature>
<proteinExistence type="inferred from homology"/>
<evidence type="ECO:0000256" key="2">
    <source>
        <dbReference type="ARBA" id="ARBA00022475"/>
    </source>
</evidence>
<feature type="transmembrane region" description="Helical" evidence="6">
    <location>
        <begin position="106"/>
        <end position="134"/>
    </location>
</feature>
<dbReference type="GO" id="GO:0005886">
    <property type="term" value="C:plasma membrane"/>
    <property type="evidence" value="ECO:0007669"/>
    <property type="project" value="UniProtKB-SubCell"/>
</dbReference>
<dbReference type="InterPro" id="IPR052536">
    <property type="entry name" value="ABC-4_Integral_Memb_Prot"/>
</dbReference>
<comment type="caution">
    <text evidence="8">The sequence shown here is derived from an EMBL/GenBank/DDBJ whole genome shotgun (WGS) entry which is preliminary data.</text>
</comment>
<reference evidence="8" key="1">
    <citation type="submission" date="2012-04" db="EMBL/GenBank/DDBJ databases">
        <title>The Genome Sequence of Bacillus cereus VD014.</title>
        <authorList>
            <consortium name="The Broad Institute Genome Sequencing Platform"/>
            <consortium name="The Broad Institute Genome Sequencing Center for Infectious Disease"/>
            <person name="Feldgarden M."/>
            <person name="Van der Auwera G.A."/>
            <person name="Mahillon J."/>
            <person name="Duprez V."/>
            <person name="Timmery S."/>
            <person name="Mattelet C."/>
            <person name="Dierick K."/>
            <person name="Sun M."/>
            <person name="Yu Z."/>
            <person name="Zhu L."/>
            <person name="Hu X."/>
            <person name="Shank E.B."/>
            <person name="Swiecicka I."/>
            <person name="Hansen B.M."/>
            <person name="Andrup L."/>
            <person name="Young S.K."/>
            <person name="Zeng Q."/>
            <person name="Gargeya S."/>
            <person name="Fitzgerald M."/>
            <person name="Haas B."/>
            <person name="Abouelleil A."/>
            <person name="Alvarado L."/>
            <person name="Arachchi H.M."/>
            <person name="Berlin A."/>
            <person name="Chapman S.B."/>
            <person name="Goldberg J."/>
            <person name="Griggs A."/>
            <person name="Gujja S."/>
            <person name="Hansen M."/>
            <person name="Howarth C."/>
            <person name="Imamovic A."/>
            <person name="Larimer J."/>
            <person name="McCowen C."/>
            <person name="Montmayeur A."/>
            <person name="Murphy C."/>
            <person name="Neiman D."/>
            <person name="Pearson M."/>
            <person name="Priest M."/>
            <person name="Roberts A."/>
            <person name="Saif S."/>
            <person name="Shea T."/>
            <person name="Sisk P."/>
            <person name="Sykes S."/>
            <person name="Wortman J."/>
            <person name="Nusbaum C."/>
            <person name="Birren B."/>
        </authorList>
    </citation>
    <scope>NUCLEOTIDE SEQUENCE</scope>
    <source>
        <strain evidence="8">VD014</strain>
    </source>
</reference>
<keyword evidence="5 6" id="KW-0472">Membrane</keyword>
<feature type="transmembrane region" description="Helical" evidence="6">
    <location>
        <begin position="20"/>
        <end position="41"/>
    </location>
</feature>
<organism evidence="8 9">
    <name type="scientific">Bacillus cereus (strain VD014)</name>
    <dbReference type="NCBI Taxonomy" id="1053223"/>
    <lineage>
        <taxon>Bacteria</taxon>
        <taxon>Bacillati</taxon>
        <taxon>Bacillota</taxon>
        <taxon>Bacilli</taxon>
        <taxon>Bacillales</taxon>
        <taxon>Bacillaceae</taxon>
        <taxon>Bacillus</taxon>
        <taxon>Bacillus cereus group</taxon>
    </lineage>
</organism>
<name>A0A9W5NMG3_BACC8</name>
<feature type="domain" description="ABC3 transporter permease C-terminal" evidence="7">
    <location>
        <begin position="66"/>
        <end position="176"/>
    </location>
</feature>
<evidence type="ECO:0000256" key="1">
    <source>
        <dbReference type="ARBA" id="ARBA00004651"/>
    </source>
</evidence>